<dbReference type="SUPFAM" id="SSF46689">
    <property type="entry name" value="Homeodomain-like"/>
    <property type="match status" value="1"/>
</dbReference>
<dbReference type="InterPro" id="IPR018060">
    <property type="entry name" value="HTH_AraC"/>
</dbReference>
<dbReference type="PANTHER" id="PTHR46796">
    <property type="entry name" value="HTH-TYPE TRANSCRIPTIONAL ACTIVATOR RHAS-RELATED"/>
    <property type="match status" value="1"/>
</dbReference>
<keyword evidence="3" id="KW-0804">Transcription</keyword>
<keyword evidence="6" id="KW-1185">Reference proteome</keyword>
<dbReference type="InterPro" id="IPR009057">
    <property type="entry name" value="Homeodomain-like_sf"/>
</dbReference>
<dbReference type="Pfam" id="PF14525">
    <property type="entry name" value="AraC_binding_2"/>
    <property type="match status" value="1"/>
</dbReference>
<feature type="domain" description="HTH araC/xylS-type" evidence="4">
    <location>
        <begin position="219"/>
        <end position="320"/>
    </location>
</feature>
<sequence length="328" mass="35585">MVAGGAGPSGTVESVEARQVAEYARMVSVRFAPLRIDSDRAGKFRGAIRGRDLGGIEVFDVRANQHRVERTGPLAAEAPKGTYMLHLQLSGVGTLCQDGREAVLQPGDMAFYDSDRAYSLCLDDRFRNAILVFPRRLLALPAETAGQLAATRVSGSQGLARMVVPFLTRLAADLDRLPGHSSLRLAHNTVDLVATVLHGELGTAGRHRPEPEHRELLLEQGRAYIEDNLSDPSLNPQQIAAANFISVRTLHGIFSREGTSISAWIRARRLDLCRGGLSGPLQDIHPVGAVAARRGLVDASHFSRLFKSAYGESPSEFRQRLRDGQAPG</sequence>
<accession>A0ABX1JNI0</accession>
<comment type="caution">
    <text evidence="5">The sequence shown here is derived from an EMBL/GenBank/DDBJ whole genome shotgun (WGS) entry which is preliminary data.</text>
</comment>
<dbReference type="Gene3D" id="1.10.10.60">
    <property type="entry name" value="Homeodomain-like"/>
    <property type="match status" value="1"/>
</dbReference>
<evidence type="ECO:0000313" key="5">
    <source>
        <dbReference type="EMBL" id="NKX50863.1"/>
    </source>
</evidence>
<organism evidence="5 6">
    <name type="scientific">Arthrobacter deserti</name>
    <dbReference type="NCBI Taxonomy" id="1742687"/>
    <lineage>
        <taxon>Bacteria</taxon>
        <taxon>Bacillati</taxon>
        <taxon>Actinomycetota</taxon>
        <taxon>Actinomycetes</taxon>
        <taxon>Micrococcales</taxon>
        <taxon>Micrococcaceae</taxon>
        <taxon>Arthrobacter</taxon>
    </lineage>
</organism>
<keyword evidence="2" id="KW-0238">DNA-binding</keyword>
<dbReference type="PROSITE" id="PS01124">
    <property type="entry name" value="HTH_ARAC_FAMILY_2"/>
    <property type="match status" value="1"/>
</dbReference>
<dbReference type="InterPro" id="IPR050204">
    <property type="entry name" value="AraC_XylS_family_regulators"/>
</dbReference>
<evidence type="ECO:0000256" key="2">
    <source>
        <dbReference type="ARBA" id="ARBA00023125"/>
    </source>
</evidence>
<evidence type="ECO:0000256" key="3">
    <source>
        <dbReference type="ARBA" id="ARBA00023163"/>
    </source>
</evidence>
<keyword evidence="1" id="KW-0805">Transcription regulation</keyword>
<dbReference type="Proteomes" id="UP000523795">
    <property type="component" value="Unassembled WGS sequence"/>
</dbReference>
<name>A0ABX1JNI0_9MICC</name>
<dbReference type="EMBL" id="JAAZSR010000137">
    <property type="protein sequence ID" value="NKX50863.1"/>
    <property type="molecule type" value="Genomic_DNA"/>
</dbReference>
<dbReference type="PANTHER" id="PTHR46796:SF6">
    <property type="entry name" value="ARAC SUBFAMILY"/>
    <property type="match status" value="1"/>
</dbReference>
<evidence type="ECO:0000256" key="1">
    <source>
        <dbReference type="ARBA" id="ARBA00023015"/>
    </source>
</evidence>
<evidence type="ECO:0000313" key="6">
    <source>
        <dbReference type="Proteomes" id="UP000523795"/>
    </source>
</evidence>
<gene>
    <name evidence="5" type="ORF">HER39_09850</name>
</gene>
<reference evidence="5 6" key="1">
    <citation type="submission" date="2020-04" db="EMBL/GenBank/DDBJ databases">
        <authorList>
            <person name="Liu S."/>
        </authorList>
    </citation>
    <scope>NUCLEOTIDE SEQUENCE [LARGE SCALE GENOMIC DNA]</scope>
    <source>
        <strain evidence="5 6">CGMCC 1.15091</strain>
    </source>
</reference>
<dbReference type="Pfam" id="PF12833">
    <property type="entry name" value="HTH_18"/>
    <property type="match status" value="1"/>
</dbReference>
<proteinExistence type="predicted"/>
<dbReference type="InterPro" id="IPR035418">
    <property type="entry name" value="AraC-bd_2"/>
</dbReference>
<dbReference type="SMART" id="SM00342">
    <property type="entry name" value="HTH_ARAC"/>
    <property type="match status" value="1"/>
</dbReference>
<evidence type="ECO:0000259" key="4">
    <source>
        <dbReference type="PROSITE" id="PS01124"/>
    </source>
</evidence>
<protein>
    <submittedName>
        <fullName evidence="5">Helix-turn-helix domain-containing protein</fullName>
    </submittedName>
</protein>